<accession>D0I6E5</accession>
<dbReference type="EMBL" id="ADAQ01000011">
    <property type="protein sequence ID" value="EEY72214.1"/>
    <property type="molecule type" value="Genomic_DNA"/>
</dbReference>
<gene>
    <name evidence="1" type="ORF">VHA_001312</name>
</gene>
<comment type="caution">
    <text evidence="1">The sequence shown here is derived from an EMBL/GenBank/DDBJ whole genome shotgun (WGS) entry which is preliminary data.</text>
</comment>
<proteinExistence type="predicted"/>
<organism evidence="1 2">
    <name type="scientific">Grimontia hollisae CIP 101886</name>
    <dbReference type="NCBI Taxonomy" id="675812"/>
    <lineage>
        <taxon>Bacteria</taxon>
        <taxon>Pseudomonadati</taxon>
        <taxon>Pseudomonadota</taxon>
        <taxon>Gammaproteobacteria</taxon>
        <taxon>Vibrionales</taxon>
        <taxon>Vibrionaceae</taxon>
        <taxon>Grimontia</taxon>
    </lineage>
</organism>
<dbReference type="AlphaFoldDB" id="D0I6E5"/>
<sequence>MFPNFTNMSAHDVSWEQVKDAVLSWMNAEIANGRKGSGRFF</sequence>
<reference evidence="1 2" key="1">
    <citation type="submission" date="2009-10" db="EMBL/GenBank/DDBJ databases">
        <authorList>
            <consortium name="Los Alamos National Laboratory (LANL)"/>
            <consortium name="National Microbial Pathogen Data Resource (NMPDR)"/>
            <person name="Saunders E.H."/>
            <person name="Munk A.C."/>
            <person name="Tapia R."/>
            <person name="Green L."/>
            <person name="Rogers Y."/>
            <person name="Detter J.C."/>
            <person name="Bruce D."/>
            <person name="Brettin T.S."/>
            <person name="Colwell R.R."/>
            <person name="Huq A."/>
            <person name="Grim C.J."/>
            <person name="Hasan N.A."/>
            <person name="Bartels D."/>
            <person name="Vonstein V."/>
        </authorList>
    </citation>
    <scope>NUCLEOTIDE SEQUENCE [LARGE SCALE GENOMIC DNA]</scope>
    <source>
        <strain evidence="1 2">CIP 101886</strain>
    </source>
</reference>
<keyword evidence="2" id="KW-1185">Reference proteome</keyword>
<evidence type="ECO:0000313" key="2">
    <source>
        <dbReference type="Proteomes" id="UP000003604"/>
    </source>
</evidence>
<dbReference type="Proteomes" id="UP000003604">
    <property type="component" value="Unassembled WGS sequence"/>
</dbReference>
<name>D0I6E5_GRIHO</name>
<protein>
    <submittedName>
        <fullName evidence="1">Uncharacterized protein</fullName>
    </submittedName>
</protein>
<evidence type="ECO:0000313" key="1">
    <source>
        <dbReference type="EMBL" id="EEY72214.1"/>
    </source>
</evidence>